<gene>
    <name evidence="11" type="ORF">TCIL3000_0_49680</name>
</gene>
<sequence>METKMKTIMVIVKTMNVLMVMGIVFIGVHGAQEIAGEQKKEDFELLCNIMKAVSGAWQTVNEPEVYSDDDIKKLDEMVGRSLFGSKWIEGRVGIWDLPDEFTEKDRKRSEVCGSESKNNGMPAASDSMASAFLCLCMPVNVDEKDLCGLHVSVKEKWSEHVSQNVEVFKTVWSDGFSNGVMHRCEASHDSFGNIEEARKNLTVSLEALKSSLKKRGSGVLGENIGRCDESHACAYVKESPTWLQKLEEIEKLTLKPLPSDPLPPPPPLEPPSSPIPISEPAAISPEKPTPPPITSKIIEENTEQEQLKASEERQKTKLKPKPKPEINPIETHQKQEEESQVKDNETSSSNINSPKWHLLAFFLI</sequence>
<keyword evidence="8" id="KW-0449">Lipoprotein</keyword>
<keyword evidence="12" id="KW-1185">Reference proteome</keyword>
<evidence type="ECO:0000256" key="8">
    <source>
        <dbReference type="ARBA" id="ARBA00023288"/>
    </source>
</evidence>
<dbReference type="Proteomes" id="UP000000702">
    <property type="component" value="Unassembled WGS sequence"/>
</dbReference>
<comment type="function">
    <text evidence="1">VSG forms a coat on the surface of the parasite. The trypanosome evades the immune response of the host by expressing a series of antigenically distinct VSGs from an estimated 1000 VSG genes.</text>
</comment>
<feature type="compositionally biased region" description="Basic and acidic residues" evidence="9">
    <location>
        <begin position="305"/>
        <end position="315"/>
    </location>
</feature>
<evidence type="ECO:0000256" key="4">
    <source>
        <dbReference type="ARBA" id="ARBA00022622"/>
    </source>
</evidence>
<reference evidence="11 12" key="2">
    <citation type="journal article" date="2012" name="Proc. Natl. Acad. Sci. U.S.A.">
        <title>Antigenic diversity is generated by distinct evolutionary mechanisms in African trypanosome species.</title>
        <authorList>
            <person name="Jackson A.P."/>
            <person name="Berry A."/>
            <person name="Aslett M."/>
            <person name="Allison H.C."/>
            <person name="Burton P."/>
            <person name="Vavrova-Anderson J."/>
            <person name="Brown R."/>
            <person name="Browne H."/>
            <person name="Corton N."/>
            <person name="Hauser H."/>
            <person name="Gamble J."/>
            <person name="Gilderthorp R."/>
            <person name="Marcello L."/>
            <person name="McQuillan J."/>
            <person name="Otto T.D."/>
            <person name="Quail M.A."/>
            <person name="Sanders M.J."/>
            <person name="van Tonder A."/>
            <person name="Ginger M.L."/>
            <person name="Field M.C."/>
            <person name="Barry J.D."/>
            <person name="Hertz-Fowler C."/>
            <person name="Berriman M."/>
        </authorList>
    </citation>
    <scope>NUCLEOTIDE SEQUENCE [LARGE SCALE GENOMIC DNA]</scope>
    <source>
        <strain evidence="11 12">IL3000</strain>
    </source>
</reference>
<comment type="caution">
    <text evidence="11">The sequence shown here is derived from an EMBL/GenBank/DDBJ whole genome shotgun (WGS) entry which is preliminary data.</text>
</comment>
<evidence type="ECO:0000259" key="10">
    <source>
        <dbReference type="Pfam" id="PF13206"/>
    </source>
</evidence>
<reference evidence="12" key="1">
    <citation type="submission" date="2011-07" db="EMBL/GenBank/DDBJ databases">
        <title>Divergent evolution of antigenic variation in African trypanosomes.</title>
        <authorList>
            <person name="Jackson A.P."/>
            <person name="Berry A."/>
            <person name="Allison H.C."/>
            <person name="Burton P."/>
            <person name="Anderson J."/>
            <person name="Aslett M."/>
            <person name="Brown R."/>
            <person name="Corton N."/>
            <person name="Harris D."/>
            <person name="Hauser H."/>
            <person name="Gamble J."/>
            <person name="Gilderthorp R."/>
            <person name="McQuillan J."/>
            <person name="Quail M.A."/>
            <person name="Sanders M."/>
            <person name="Van Tonder A."/>
            <person name="Ginger M.L."/>
            <person name="Donelson J.E."/>
            <person name="Field M.C."/>
            <person name="Barry J.D."/>
            <person name="Berriman M."/>
            <person name="Hertz-Fowler C."/>
        </authorList>
    </citation>
    <scope>NUCLEOTIDE SEQUENCE [LARGE SCALE GENOMIC DNA]</scope>
    <source>
        <strain evidence="12">IL3000</strain>
    </source>
</reference>
<evidence type="ECO:0000313" key="12">
    <source>
        <dbReference type="Proteomes" id="UP000000702"/>
    </source>
</evidence>
<dbReference type="AlphaFoldDB" id="F9WAR4"/>
<dbReference type="GO" id="GO:0005886">
    <property type="term" value="C:plasma membrane"/>
    <property type="evidence" value="ECO:0007669"/>
    <property type="project" value="UniProtKB-SubCell"/>
</dbReference>
<dbReference type="InterPro" id="IPR025932">
    <property type="entry name" value="Trypano_VSG_B_N_dom"/>
</dbReference>
<keyword evidence="3" id="KW-1003">Cell membrane</keyword>
<evidence type="ECO:0000256" key="9">
    <source>
        <dbReference type="SAM" id="MobiDB-lite"/>
    </source>
</evidence>
<keyword evidence="7" id="KW-0325">Glycoprotein</keyword>
<evidence type="ECO:0000256" key="6">
    <source>
        <dbReference type="ARBA" id="ARBA00023136"/>
    </source>
</evidence>
<keyword evidence="5" id="KW-0732">Signal</keyword>
<evidence type="ECO:0000256" key="3">
    <source>
        <dbReference type="ARBA" id="ARBA00022475"/>
    </source>
</evidence>
<feature type="compositionally biased region" description="Low complexity" evidence="9">
    <location>
        <begin position="275"/>
        <end position="286"/>
    </location>
</feature>
<dbReference type="GO" id="GO:0098552">
    <property type="term" value="C:side of membrane"/>
    <property type="evidence" value="ECO:0007669"/>
    <property type="project" value="UniProtKB-KW"/>
</dbReference>
<dbReference type="Pfam" id="PF13206">
    <property type="entry name" value="VSG_B"/>
    <property type="match status" value="1"/>
</dbReference>
<name>F9WAR4_TRYCI</name>
<evidence type="ECO:0000256" key="5">
    <source>
        <dbReference type="ARBA" id="ARBA00022729"/>
    </source>
</evidence>
<proteinExistence type="predicted"/>
<organism evidence="11 12">
    <name type="scientific">Trypanosoma congolense (strain IL3000)</name>
    <dbReference type="NCBI Taxonomy" id="1068625"/>
    <lineage>
        <taxon>Eukaryota</taxon>
        <taxon>Discoba</taxon>
        <taxon>Euglenozoa</taxon>
        <taxon>Kinetoplastea</taxon>
        <taxon>Metakinetoplastina</taxon>
        <taxon>Trypanosomatida</taxon>
        <taxon>Trypanosomatidae</taxon>
        <taxon>Trypanosoma</taxon>
        <taxon>Nannomonas</taxon>
    </lineage>
</organism>
<comment type="subcellular location">
    <subcellularLocation>
        <location evidence="2">Cell membrane</location>
        <topology evidence="2">Lipid-anchor</topology>
        <topology evidence="2">GPI-anchor</topology>
    </subcellularLocation>
</comment>
<feature type="region of interest" description="Disordered" evidence="9">
    <location>
        <begin position="255"/>
        <end position="353"/>
    </location>
</feature>
<evidence type="ECO:0000256" key="1">
    <source>
        <dbReference type="ARBA" id="ARBA00002523"/>
    </source>
</evidence>
<feature type="compositionally biased region" description="Pro residues" evidence="9">
    <location>
        <begin position="258"/>
        <end position="274"/>
    </location>
</feature>
<accession>F9WAR4</accession>
<protein>
    <submittedName>
        <fullName evidence="11">Variant surface glycoprotein</fullName>
    </submittedName>
</protein>
<evidence type="ECO:0000313" key="11">
    <source>
        <dbReference type="EMBL" id="CCD14335.1"/>
    </source>
</evidence>
<keyword evidence="6" id="KW-0472">Membrane</keyword>
<dbReference type="EMBL" id="CAEQ01001471">
    <property type="protein sequence ID" value="CCD14335.1"/>
    <property type="molecule type" value="Genomic_DNA"/>
</dbReference>
<feature type="domain" description="Trypanosome variant surface glycoprotein B-type N-terminal" evidence="10">
    <location>
        <begin position="99"/>
        <end position="233"/>
    </location>
</feature>
<evidence type="ECO:0000256" key="2">
    <source>
        <dbReference type="ARBA" id="ARBA00004609"/>
    </source>
</evidence>
<feature type="compositionally biased region" description="Basic and acidic residues" evidence="9">
    <location>
        <begin position="331"/>
        <end position="345"/>
    </location>
</feature>
<evidence type="ECO:0000256" key="7">
    <source>
        <dbReference type="ARBA" id="ARBA00023180"/>
    </source>
</evidence>
<keyword evidence="4" id="KW-0336">GPI-anchor</keyword>
<dbReference type="VEuPathDB" id="TriTrypDB:TcIL3000_0_49680"/>